<comment type="caution">
    <text evidence="6">The sequence shown here is derived from an EMBL/GenBank/DDBJ whole genome shotgun (WGS) entry which is preliminary data.</text>
</comment>
<name>A0ABR1W216_9PEZI</name>
<keyword evidence="2 5" id="KW-0812">Transmembrane</keyword>
<comment type="subcellular location">
    <subcellularLocation>
        <location evidence="1">Membrane</location>
        <topology evidence="1">Multi-pass membrane protein</topology>
    </subcellularLocation>
</comment>
<gene>
    <name evidence="6" type="ORF">PG994_003430</name>
</gene>
<dbReference type="GeneID" id="92087902"/>
<dbReference type="Pfam" id="PF01040">
    <property type="entry name" value="UbiA"/>
    <property type="match status" value="1"/>
</dbReference>
<reference evidence="6 7" key="1">
    <citation type="submission" date="2023-01" db="EMBL/GenBank/DDBJ databases">
        <title>Analysis of 21 Apiospora genomes using comparative genomics revels a genus with tremendous synthesis potential of carbohydrate active enzymes and secondary metabolites.</title>
        <authorList>
            <person name="Sorensen T."/>
        </authorList>
    </citation>
    <scope>NUCLEOTIDE SEQUENCE [LARGE SCALE GENOMIC DNA]</scope>
    <source>
        <strain evidence="6 7">CBS 135458</strain>
    </source>
</reference>
<dbReference type="EMBL" id="JAQQWL010000004">
    <property type="protein sequence ID" value="KAK8076158.1"/>
    <property type="molecule type" value="Genomic_DNA"/>
</dbReference>
<feature type="transmembrane region" description="Helical" evidence="5">
    <location>
        <begin position="70"/>
        <end position="87"/>
    </location>
</feature>
<dbReference type="RefSeq" id="XP_066719117.1">
    <property type="nucleotide sequence ID" value="XM_066854839.1"/>
</dbReference>
<evidence type="ECO:0008006" key="8">
    <source>
        <dbReference type="Google" id="ProtNLM"/>
    </source>
</evidence>
<protein>
    <recommendedName>
        <fullName evidence="8">UbiA prenyltransferase family-domain-containing protein</fullName>
    </recommendedName>
</protein>
<dbReference type="InterPro" id="IPR000537">
    <property type="entry name" value="UbiA_prenyltransferase"/>
</dbReference>
<dbReference type="Proteomes" id="UP001480595">
    <property type="component" value="Unassembled WGS sequence"/>
</dbReference>
<keyword evidence="7" id="KW-1185">Reference proteome</keyword>
<evidence type="ECO:0000256" key="4">
    <source>
        <dbReference type="ARBA" id="ARBA00023136"/>
    </source>
</evidence>
<evidence type="ECO:0000256" key="5">
    <source>
        <dbReference type="SAM" id="Phobius"/>
    </source>
</evidence>
<dbReference type="InterPro" id="IPR050475">
    <property type="entry name" value="Prenyltransferase_related"/>
</dbReference>
<dbReference type="PANTHER" id="PTHR42723:SF1">
    <property type="entry name" value="CHLOROPHYLL SYNTHASE, CHLOROPLASTIC"/>
    <property type="match status" value="1"/>
</dbReference>
<dbReference type="PANTHER" id="PTHR42723">
    <property type="entry name" value="CHLOROPHYLL SYNTHASE"/>
    <property type="match status" value="1"/>
</dbReference>
<feature type="transmembrane region" description="Helical" evidence="5">
    <location>
        <begin position="274"/>
        <end position="291"/>
    </location>
</feature>
<feature type="transmembrane region" description="Helical" evidence="5">
    <location>
        <begin position="241"/>
        <end position="262"/>
    </location>
</feature>
<keyword evidence="4 5" id="KW-0472">Membrane</keyword>
<accession>A0ABR1W216</accession>
<organism evidence="6 7">
    <name type="scientific">Apiospora phragmitis</name>
    <dbReference type="NCBI Taxonomy" id="2905665"/>
    <lineage>
        <taxon>Eukaryota</taxon>
        <taxon>Fungi</taxon>
        <taxon>Dikarya</taxon>
        <taxon>Ascomycota</taxon>
        <taxon>Pezizomycotina</taxon>
        <taxon>Sordariomycetes</taxon>
        <taxon>Xylariomycetidae</taxon>
        <taxon>Amphisphaeriales</taxon>
        <taxon>Apiosporaceae</taxon>
        <taxon>Apiospora</taxon>
    </lineage>
</organism>
<sequence length="323" mass="36131">MSAPKRMNAGLLSVLDEKQAQASTTRLSPHPPSTLRPLRNNTISTRMIGEILHELDVTERLLRSNAGGSCFVFLGGLLARFICAPPPSLNEAVAATMNTLAVGFMCSYRPIPAGLITVDQARAGWFLSWTLGPLAVHHFFGFWATVHLLSLEATIAFCYVWPRWFSWFMRNLFAFLLYLIQDRLLTQALLGAANLSVLIDLGVSTWFIGTIHVQEFHDLEGDRKSDRKTLPMLLSPRGLRLLRAGTSVYITAFGATLAFIGYQKMGQDNILIKPMSVLQLVASPVLAYRIWTSTSTEMDRVTFYNYYYVPVFIILLPLPLVTK</sequence>
<proteinExistence type="predicted"/>
<feature type="transmembrane region" description="Helical" evidence="5">
    <location>
        <begin position="188"/>
        <end position="209"/>
    </location>
</feature>
<evidence type="ECO:0000313" key="6">
    <source>
        <dbReference type="EMBL" id="KAK8076158.1"/>
    </source>
</evidence>
<feature type="transmembrane region" description="Helical" evidence="5">
    <location>
        <begin position="303"/>
        <end position="321"/>
    </location>
</feature>
<evidence type="ECO:0000256" key="2">
    <source>
        <dbReference type="ARBA" id="ARBA00022692"/>
    </source>
</evidence>
<evidence type="ECO:0000256" key="1">
    <source>
        <dbReference type="ARBA" id="ARBA00004141"/>
    </source>
</evidence>
<evidence type="ECO:0000256" key="3">
    <source>
        <dbReference type="ARBA" id="ARBA00022989"/>
    </source>
</evidence>
<keyword evidence="3 5" id="KW-1133">Transmembrane helix</keyword>
<evidence type="ECO:0000313" key="7">
    <source>
        <dbReference type="Proteomes" id="UP001480595"/>
    </source>
</evidence>